<dbReference type="Pfam" id="PF04213">
    <property type="entry name" value="HtaA"/>
    <property type="match status" value="1"/>
</dbReference>
<feature type="domain" description="Htaa" evidence="3">
    <location>
        <begin position="69"/>
        <end position="175"/>
    </location>
</feature>
<evidence type="ECO:0000313" key="4">
    <source>
        <dbReference type="EMBL" id="QOV34386.1"/>
    </source>
</evidence>
<keyword evidence="5" id="KW-1185">Reference proteome</keyword>
<gene>
    <name evidence="4" type="ORF">IM697_30205</name>
</gene>
<evidence type="ECO:0000256" key="1">
    <source>
        <dbReference type="SAM" id="MobiDB-lite"/>
    </source>
</evidence>
<dbReference type="Proteomes" id="UP000594205">
    <property type="component" value="Chromosome"/>
</dbReference>
<dbReference type="KEGG" id="sfeu:IM697_30205"/>
<feature type="region of interest" description="Disordered" evidence="1">
    <location>
        <begin position="200"/>
        <end position="235"/>
    </location>
</feature>
<accession>A0A7M2SDJ2</accession>
<feature type="chain" id="PRO_5039191780" evidence="2">
    <location>
        <begin position="29"/>
        <end position="327"/>
    </location>
</feature>
<feature type="compositionally biased region" description="Pro residues" evidence="1">
    <location>
        <begin position="211"/>
        <end position="226"/>
    </location>
</feature>
<name>A0A7M2SDJ2_9ACTN</name>
<reference evidence="4 5" key="1">
    <citation type="submission" date="2020-10" db="EMBL/GenBank/DDBJ databases">
        <title>Streptomyces ferrugineus complate genome analysis.</title>
        <authorList>
            <person name="Anwar N."/>
        </authorList>
    </citation>
    <scope>NUCLEOTIDE SEQUENCE [LARGE SCALE GENOMIC DNA]</scope>
    <source>
        <strain evidence="4 5">CCTCC AA2014009</strain>
    </source>
</reference>
<dbReference type="RefSeq" id="WP_194039260.1">
    <property type="nucleotide sequence ID" value="NZ_CP063373.1"/>
</dbReference>
<organism evidence="4 5">
    <name type="scientific">Streptomyces ferrugineus</name>
    <dbReference type="NCBI Taxonomy" id="1413221"/>
    <lineage>
        <taxon>Bacteria</taxon>
        <taxon>Bacillati</taxon>
        <taxon>Actinomycetota</taxon>
        <taxon>Actinomycetes</taxon>
        <taxon>Kitasatosporales</taxon>
        <taxon>Streptomycetaceae</taxon>
        <taxon>Streptomyces</taxon>
    </lineage>
</organism>
<proteinExistence type="predicted"/>
<sequence>MTKRPGAAAVTGGALLALLCPAAGSAVAQDTQAFEHAVSGGSASWSTTDAEPADLGMSVDVTEPAVRGTADRPSFPAMSGSIDLETGSVDVELGGAARIVPADASDQPLTLAGLRLRLNGDDGGTLHARTAVGSRARELTLADVTASDDGPVVRAGGVTWTGLRAALTDDGARLLSQWSGEPFEQGDDLGLLDVAVATRNSASPRPTDSAEPPPAEPSAETPPPDTEAPEPAKKPAAAVAVDELAAGGEQTVTGTGFEPGEVVLVAIDHDTRYQTTADAAGRVARTFPVYDSAAEGAHTVELYSVSGGRDAVAEFDVRAASASRQRT</sequence>
<dbReference type="InterPro" id="IPR007331">
    <property type="entry name" value="Htaa"/>
</dbReference>
<dbReference type="AlphaFoldDB" id="A0A7M2SDJ2"/>
<dbReference type="EMBL" id="CP063373">
    <property type="protein sequence ID" value="QOV34386.1"/>
    <property type="molecule type" value="Genomic_DNA"/>
</dbReference>
<keyword evidence="2" id="KW-0732">Signal</keyword>
<evidence type="ECO:0000259" key="3">
    <source>
        <dbReference type="Pfam" id="PF04213"/>
    </source>
</evidence>
<protein>
    <submittedName>
        <fullName evidence="4">HtaA domain-containing protein</fullName>
    </submittedName>
</protein>
<evidence type="ECO:0000313" key="5">
    <source>
        <dbReference type="Proteomes" id="UP000594205"/>
    </source>
</evidence>
<evidence type="ECO:0000256" key="2">
    <source>
        <dbReference type="SAM" id="SignalP"/>
    </source>
</evidence>
<feature type="signal peptide" evidence="2">
    <location>
        <begin position="1"/>
        <end position="28"/>
    </location>
</feature>